<gene>
    <name evidence="1" type="primary">comJ</name>
    <name evidence="1" type="ORF">PR017_20675</name>
</gene>
<dbReference type="Proteomes" id="UP000249499">
    <property type="component" value="Plasmid pRt1078"/>
</dbReference>
<proteinExistence type="predicted"/>
<keyword evidence="2" id="KW-1185">Reference proteome</keyword>
<geneLocation type="plasmid" evidence="1 2">
    <name>pRt1078</name>
</geneLocation>
<dbReference type="Gene3D" id="2.60.34.30">
    <property type="entry name" value="Competence, DNA-entry nuclease inhibitor, ComJ"/>
    <property type="match status" value="1"/>
</dbReference>
<accession>A0AAF1KWQ6</accession>
<keyword evidence="1" id="KW-0614">Plasmid</keyword>
<protein>
    <submittedName>
        <fullName evidence="1">Competence protein ComJ</fullName>
    </submittedName>
</protein>
<dbReference type="RefSeq" id="WP_111222214.1">
    <property type="nucleotide sequence ID" value="NZ_CP117256.1"/>
</dbReference>
<evidence type="ECO:0000313" key="1">
    <source>
        <dbReference type="EMBL" id="WFR97614.1"/>
    </source>
</evidence>
<dbReference type="InterPro" id="IPR020354">
    <property type="entry name" value="Competence_nuclease_inhibitor"/>
</dbReference>
<organism evidence="1 2">
    <name type="scientific">Rhizobium tumorigenes</name>
    <dbReference type="NCBI Taxonomy" id="2041385"/>
    <lineage>
        <taxon>Bacteria</taxon>
        <taxon>Pseudomonadati</taxon>
        <taxon>Pseudomonadota</taxon>
        <taxon>Alphaproteobacteria</taxon>
        <taxon>Hyphomicrobiales</taxon>
        <taxon>Rhizobiaceae</taxon>
        <taxon>Rhizobium/Agrobacterium group</taxon>
        <taxon>Rhizobium</taxon>
    </lineage>
</organism>
<dbReference type="KEGG" id="rtu:PR017_20675"/>
<sequence length="157" mass="17038">MIAEFPITVLHTQVVVHLPGLPRPGLLWNDDHVAQGFAWSQGIVSFGVPDHDGQCLIRVDTAVSIQVDSSAAWAVQTPFELSATPLKIGTIGTMKDVRIPLGKYNLVFEALLGASAGDYAFVLKLIFVPSEEPEFKILKQGAELTTDKVLSRDAQRA</sequence>
<dbReference type="InterPro" id="IPR038691">
    <property type="entry name" value="ComJ_sf"/>
</dbReference>
<dbReference type="EMBL" id="CP117256">
    <property type="protein sequence ID" value="WFR97614.1"/>
    <property type="molecule type" value="Genomic_DNA"/>
</dbReference>
<reference evidence="1 2" key="1">
    <citation type="journal article" date="2018" name="Sci. Rep.">
        <title>Rhizobium tumorigenes sp. nov., a novel plant tumorigenic bacterium isolated from cane gall tumors on thornless blackberry.</title>
        <authorList>
            <person name="Kuzmanovi N."/>
            <person name="Smalla K."/>
            <person name="Gronow S."/>
            <person name="PuBawska J."/>
        </authorList>
    </citation>
    <scope>NUCLEOTIDE SEQUENCE [LARGE SCALE GENOMIC DNA]</scope>
    <source>
        <strain evidence="1 2">1078</strain>
    </source>
</reference>
<dbReference type="AlphaFoldDB" id="A0AAF1KWQ6"/>
<reference evidence="2" key="2">
    <citation type="journal article" date="2023" name="MicrobiologyOpen">
        <title>Genomics of the tumorigenes clade of the family Rhizobiaceae and description of Rhizobium rhododendri sp. nov.</title>
        <authorList>
            <person name="Kuzmanovic N."/>
            <person name="diCenzo G.C."/>
            <person name="Bunk B."/>
            <person name="Sproeer C."/>
            <person name="Fruehling A."/>
            <person name="Neumann-Schaal M."/>
            <person name="Overmann J."/>
            <person name="Smalla K."/>
        </authorList>
    </citation>
    <scope>NUCLEOTIDE SEQUENCE [LARGE SCALE GENOMIC DNA]</scope>
    <source>
        <strain evidence="2">1078</strain>
        <plasmid evidence="2">pRt1078</plasmid>
    </source>
</reference>
<evidence type="ECO:0000313" key="2">
    <source>
        <dbReference type="Proteomes" id="UP000249499"/>
    </source>
</evidence>
<name>A0AAF1KWQ6_9HYPH</name>
<dbReference type="Pfam" id="PF11033">
    <property type="entry name" value="ComJ"/>
    <property type="match status" value="1"/>
</dbReference>